<comment type="caution">
    <text evidence="1">The sequence shown here is derived from an EMBL/GenBank/DDBJ whole genome shotgun (WGS) entry which is preliminary data.</text>
</comment>
<dbReference type="EMBL" id="QFOD01000025">
    <property type="protein sequence ID" value="PZP28066.1"/>
    <property type="molecule type" value="Genomic_DNA"/>
</dbReference>
<accession>A0A2W5F6D3</accession>
<dbReference type="InterPro" id="IPR007459">
    <property type="entry name" value="DNA_pol3_chi"/>
</dbReference>
<dbReference type="PANTHER" id="PTHR38767:SF1">
    <property type="entry name" value="DNA POLYMERASE III SUBUNIT CHI"/>
    <property type="match status" value="1"/>
</dbReference>
<dbReference type="SUPFAM" id="SSF102400">
    <property type="entry name" value="DNA polymerase III chi subunit"/>
    <property type="match status" value="1"/>
</dbReference>
<dbReference type="InterPro" id="IPR036768">
    <property type="entry name" value="PolIII_chi_sf"/>
</dbReference>
<dbReference type="Pfam" id="PF04364">
    <property type="entry name" value="DNA_pol3_chi"/>
    <property type="match status" value="1"/>
</dbReference>
<evidence type="ECO:0000313" key="1">
    <source>
        <dbReference type="EMBL" id="PZP28066.1"/>
    </source>
</evidence>
<dbReference type="Gene3D" id="3.40.50.10110">
    <property type="entry name" value="DNA polymerase III subunit chi"/>
    <property type="match status" value="1"/>
</dbReference>
<sequence>MSCQVSFYSDAADPLLYACRLARRALASGRPVAACVPDADLAQRFDRLLWSFEPTEFLAHRRWQPGQVCVPGELLIVDDASQLPHRALLLNLGDEVPADALAFERVLEIIGRDEAQVRAGRVRYRVYQREGARLDHFSAA</sequence>
<dbReference type="GO" id="GO:0003677">
    <property type="term" value="F:DNA binding"/>
    <property type="evidence" value="ECO:0007669"/>
    <property type="project" value="InterPro"/>
</dbReference>
<dbReference type="GO" id="GO:0006260">
    <property type="term" value="P:DNA replication"/>
    <property type="evidence" value="ECO:0007669"/>
    <property type="project" value="InterPro"/>
</dbReference>
<name>A0A2W5F6D3_9BURK</name>
<dbReference type="GO" id="GO:0032298">
    <property type="term" value="P:positive regulation of DNA-templated DNA replication initiation"/>
    <property type="evidence" value="ECO:0007669"/>
    <property type="project" value="TreeGrafter"/>
</dbReference>
<dbReference type="Proteomes" id="UP000249633">
    <property type="component" value="Unassembled WGS sequence"/>
</dbReference>
<dbReference type="PANTHER" id="PTHR38767">
    <property type="entry name" value="DNA POLYMERASE III SUBUNIT CHI"/>
    <property type="match status" value="1"/>
</dbReference>
<organism evidence="1 2">
    <name type="scientific">Roseateles depolymerans</name>
    <dbReference type="NCBI Taxonomy" id="76731"/>
    <lineage>
        <taxon>Bacteria</taxon>
        <taxon>Pseudomonadati</taxon>
        <taxon>Pseudomonadota</taxon>
        <taxon>Betaproteobacteria</taxon>
        <taxon>Burkholderiales</taxon>
        <taxon>Sphaerotilaceae</taxon>
        <taxon>Roseateles</taxon>
    </lineage>
</organism>
<proteinExistence type="predicted"/>
<protein>
    <submittedName>
        <fullName evidence="1">DNA polymerase III subunit chi</fullName>
    </submittedName>
</protein>
<dbReference type="AlphaFoldDB" id="A0A2W5F6D3"/>
<gene>
    <name evidence="1" type="ORF">DI603_20460</name>
</gene>
<dbReference type="GO" id="GO:0003887">
    <property type="term" value="F:DNA-directed DNA polymerase activity"/>
    <property type="evidence" value="ECO:0007669"/>
    <property type="project" value="InterPro"/>
</dbReference>
<evidence type="ECO:0000313" key="2">
    <source>
        <dbReference type="Proteomes" id="UP000249633"/>
    </source>
</evidence>
<reference evidence="1 2" key="1">
    <citation type="submission" date="2017-08" db="EMBL/GenBank/DDBJ databases">
        <title>Infants hospitalized years apart are colonized by the same room-sourced microbial strains.</title>
        <authorList>
            <person name="Brooks B."/>
            <person name="Olm M.R."/>
            <person name="Firek B.A."/>
            <person name="Baker R."/>
            <person name="Thomas B.C."/>
            <person name="Morowitz M.J."/>
            <person name="Banfield J.F."/>
        </authorList>
    </citation>
    <scope>NUCLEOTIDE SEQUENCE [LARGE SCALE GENOMIC DNA]</scope>
    <source>
        <strain evidence="1">S2_012_000_R2_81</strain>
    </source>
</reference>